<dbReference type="Proteomes" id="UP000637299">
    <property type="component" value="Unassembled WGS sequence"/>
</dbReference>
<comment type="caution">
    <text evidence="1">The sequence shown here is derived from an EMBL/GenBank/DDBJ whole genome shotgun (WGS) entry which is preliminary data.</text>
</comment>
<proteinExistence type="predicted"/>
<dbReference type="RefSeq" id="WP_191737518.1">
    <property type="nucleotide sequence ID" value="NZ_JACYFS010000004.1"/>
</dbReference>
<gene>
    <name evidence="1" type="ORF">IC610_14655</name>
</gene>
<name>A0ABR8ZED6_9FLAO</name>
<evidence type="ECO:0000313" key="2">
    <source>
        <dbReference type="Proteomes" id="UP000637299"/>
    </source>
</evidence>
<dbReference type="EMBL" id="JACYFS010000004">
    <property type="protein sequence ID" value="MBD8083659.1"/>
    <property type="molecule type" value="Genomic_DNA"/>
</dbReference>
<organism evidence="1 2">
    <name type="scientific">Chryseobacterium caseinilyticum</name>
    <dbReference type="NCBI Taxonomy" id="2771428"/>
    <lineage>
        <taxon>Bacteria</taxon>
        <taxon>Pseudomonadati</taxon>
        <taxon>Bacteroidota</taxon>
        <taxon>Flavobacteriia</taxon>
        <taxon>Flavobacteriales</taxon>
        <taxon>Weeksellaceae</taxon>
        <taxon>Chryseobacterium group</taxon>
        <taxon>Chryseobacterium</taxon>
    </lineage>
</organism>
<reference evidence="1 2" key="1">
    <citation type="submission" date="2020-09" db="EMBL/GenBank/DDBJ databases">
        <title>Genome seq and assembly of Chryseobacterium sp.</title>
        <authorList>
            <person name="Chhetri G."/>
        </authorList>
    </citation>
    <scope>NUCLEOTIDE SEQUENCE [LARGE SCALE GENOMIC DNA]</scope>
    <source>
        <strain evidence="1 2">GCR10</strain>
    </source>
</reference>
<evidence type="ECO:0000313" key="1">
    <source>
        <dbReference type="EMBL" id="MBD8083659.1"/>
    </source>
</evidence>
<keyword evidence="2" id="KW-1185">Reference proteome</keyword>
<protein>
    <submittedName>
        <fullName evidence="1">Uncharacterized protein</fullName>
    </submittedName>
</protein>
<accession>A0ABR8ZED6</accession>
<sequence length="231" mass="27227">MTLYEVDRNKGESISEDFLMFVLDKHVVPTYQDFYGLEYNVSVTLSDGTFLPCVAFRHAGKAIQFEYDSLHKVIFSGITSRRQMSQDEVNKIVLRRLLHQNTISLSDISKIEKCLYSMPDRFRKKLEFHPTHYFLAEFNDGNCENFRGSEDGFYEVPCNKNLEDIIEIFGSEMILQNGQIIKLKNYSDWMKHQDDFKKIHVGKPYFVCYFGDEDEDGFEKKNQKARINFRE</sequence>